<dbReference type="AlphaFoldDB" id="A0A916DV31"/>
<evidence type="ECO:0000313" key="2">
    <source>
        <dbReference type="Proteomes" id="UP001060919"/>
    </source>
</evidence>
<protein>
    <submittedName>
        <fullName evidence="1">Uncharacterized protein</fullName>
    </submittedName>
</protein>
<dbReference type="Proteomes" id="UP001060919">
    <property type="component" value="Chromosome"/>
</dbReference>
<sequence length="86" mass="10127">MLFFPIVERKVRGRNPNHYLFPGVNEQTPTGMNTYGRQHRLLLQKLGFDTDRYKMYSWKYTGTVAAVRAGINLKDLQIQFFFGGYF</sequence>
<dbReference type="GO" id="GO:0003677">
    <property type="term" value="F:DNA binding"/>
    <property type="evidence" value="ECO:0007669"/>
    <property type="project" value="InterPro"/>
</dbReference>
<proteinExistence type="predicted"/>
<name>A0A916DV31_9BACT</name>
<keyword evidence="2" id="KW-1185">Reference proteome</keyword>
<organism evidence="1 2">
    <name type="scientific">Aureispira anguillae</name>
    <dbReference type="NCBI Taxonomy" id="2864201"/>
    <lineage>
        <taxon>Bacteria</taxon>
        <taxon>Pseudomonadati</taxon>
        <taxon>Bacteroidota</taxon>
        <taxon>Saprospiria</taxon>
        <taxon>Saprospirales</taxon>
        <taxon>Saprospiraceae</taxon>
        <taxon>Aureispira</taxon>
    </lineage>
</organism>
<dbReference type="SUPFAM" id="SSF56349">
    <property type="entry name" value="DNA breaking-rejoining enzymes"/>
    <property type="match status" value="1"/>
</dbReference>
<reference evidence="1" key="1">
    <citation type="submission" date="2022-09" db="EMBL/GenBank/DDBJ databases">
        <title>Aureispira anguillicida sp. nov., isolated from Leptocephalus of Japanese eel Anguilla japonica.</title>
        <authorList>
            <person name="Yuasa K."/>
            <person name="Mekata T."/>
            <person name="Ikunari K."/>
        </authorList>
    </citation>
    <scope>NUCLEOTIDE SEQUENCE</scope>
    <source>
        <strain evidence="1">EL160426</strain>
    </source>
</reference>
<accession>A0A916DV31</accession>
<dbReference type="RefSeq" id="WP_264788405.1">
    <property type="nucleotide sequence ID" value="NZ_AP026867.1"/>
</dbReference>
<dbReference type="EMBL" id="AP026867">
    <property type="protein sequence ID" value="BDS13105.1"/>
    <property type="molecule type" value="Genomic_DNA"/>
</dbReference>
<dbReference type="KEGG" id="aup:AsAng_0038330"/>
<dbReference type="InterPro" id="IPR011010">
    <property type="entry name" value="DNA_brk_join_enz"/>
</dbReference>
<evidence type="ECO:0000313" key="1">
    <source>
        <dbReference type="EMBL" id="BDS13105.1"/>
    </source>
</evidence>
<gene>
    <name evidence="1" type="ORF">AsAng_0038330</name>
</gene>